<name>W5TP26_9NOCA</name>
<dbReference type="EMBL" id="CP006850">
    <property type="protein sequence ID" value="AHH20874.1"/>
    <property type="molecule type" value="Genomic_DNA"/>
</dbReference>
<evidence type="ECO:0000313" key="2">
    <source>
        <dbReference type="Proteomes" id="UP000019150"/>
    </source>
</evidence>
<dbReference type="HOGENOM" id="CLU_3409763_0_0_11"/>
<evidence type="ECO:0000313" key="1">
    <source>
        <dbReference type="EMBL" id="AHH20874.1"/>
    </source>
</evidence>
<gene>
    <name evidence="1" type="ORF">NONO_c60980</name>
</gene>
<dbReference type="AlphaFoldDB" id="W5TP26"/>
<accession>W5TP26</accession>
<protein>
    <submittedName>
        <fullName evidence="1">Uncharacterized protein</fullName>
    </submittedName>
</protein>
<dbReference type="KEGG" id="nno:NONO_c60980"/>
<keyword evidence="2" id="KW-1185">Reference proteome</keyword>
<dbReference type="Proteomes" id="UP000019150">
    <property type="component" value="Chromosome"/>
</dbReference>
<proteinExistence type="predicted"/>
<reference evidence="1 2" key="1">
    <citation type="journal article" date="2014" name="Appl. Environ. Microbiol.">
        <title>Insights into the Microbial Degradation of Rubber and Gutta-Percha by Analysis of the Complete Genome of Nocardia nova SH22a.</title>
        <authorList>
            <person name="Luo Q."/>
            <person name="Hiessl S."/>
            <person name="Poehlein A."/>
            <person name="Daniel R."/>
            <person name="Steinbuchel A."/>
        </authorList>
    </citation>
    <scope>NUCLEOTIDE SEQUENCE [LARGE SCALE GENOMIC DNA]</scope>
    <source>
        <strain evidence="1">SH22a</strain>
    </source>
</reference>
<organism evidence="1 2">
    <name type="scientific">Nocardia nova SH22a</name>
    <dbReference type="NCBI Taxonomy" id="1415166"/>
    <lineage>
        <taxon>Bacteria</taxon>
        <taxon>Bacillati</taxon>
        <taxon>Actinomycetota</taxon>
        <taxon>Actinomycetes</taxon>
        <taxon>Mycobacteriales</taxon>
        <taxon>Nocardiaceae</taxon>
        <taxon>Nocardia</taxon>
    </lineage>
</organism>
<sequence>MTAAFEASFHASAVVTHADGTTDEDIQED</sequence>